<feature type="binding site" evidence="10">
    <location>
        <position position="122"/>
    </location>
    <ligand>
        <name>4-amino-2-methyl-5-(diphosphooxymethyl)pyrimidine</name>
        <dbReference type="ChEBI" id="CHEBI:57841"/>
    </ligand>
</feature>
<dbReference type="RefSeq" id="WP_123198694.1">
    <property type="nucleotide sequence ID" value="NZ_QICB01000009.1"/>
</dbReference>
<protein>
    <recommendedName>
        <fullName evidence="10">Thiamine-phosphate synthase</fullName>
        <shortName evidence="10">TP synthase</shortName>
        <shortName evidence="10">TPS</shortName>
        <ecNumber evidence="10">2.5.1.3</ecNumber>
    </recommendedName>
    <alternativeName>
        <fullName evidence="10">Thiamine-phosphate pyrophosphorylase</fullName>
        <shortName evidence="10">TMP pyrophosphorylase</shortName>
        <shortName evidence="10">TMP-PPase</shortName>
    </alternativeName>
</protein>
<evidence type="ECO:0000256" key="10">
    <source>
        <dbReference type="HAMAP-Rule" id="MF_00097"/>
    </source>
</evidence>
<dbReference type="InterPro" id="IPR013785">
    <property type="entry name" value="Aldolase_TIM"/>
</dbReference>
<feature type="binding site" evidence="10">
    <location>
        <position position="151"/>
    </location>
    <ligand>
        <name>4-amino-2-methyl-5-(diphosphooxymethyl)pyrimidine</name>
        <dbReference type="ChEBI" id="CHEBI:57841"/>
    </ligand>
</feature>
<evidence type="ECO:0000313" key="15">
    <source>
        <dbReference type="Proteomes" id="UP000267368"/>
    </source>
</evidence>
<comment type="catalytic activity">
    <reaction evidence="9 10 11">
        <text>2-[(2R,5Z)-2-carboxy-4-methylthiazol-5(2H)-ylidene]ethyl phosphate + 4-amino-2-methyl-5-(diphosphooxymethyl)pyrimidine + 2 H(+) = thiamine phosphate + CO2 + diphosphate</text>
        <dbReference type="Rhea" id="RHEA:47844"/>
        <dbReference type="ChEBI" id="CHEBI:15378"/>
        <dbReference type="ChEBI" id="CHEBI:16526"/>
        <dbReference type="ChEBI" id="CHEBI:33019"/>
        <dbReference type="ChEBI" id="CHEBI:37575"/>
        <dbReference type="ChEBI" id="CHEBI:57841"/>
        <dbReference type="ChEBI" id="CHEBI:62899"/>
        <dbReference type="EC" id="2.5.1.3"/>
    </reaction>
</comment>
<keyword evidence="4 10" id="KW-0479">Metal-binding</keyword>
<evidence type="ECO:0000256" key="8">
    <source>
        <dbReference type="ARBA" id="ARBA00047851"/>
    </source>
</evidence>
<evidence type="ECO:0000256" key="5">
    <source>
        <dbReference type="ARBA" id="ARBA00022842"/>
    </source>
</evidence>
<dbReference type="InterPro" id="IPR022998">
    <property type="entry name" value="ThiamineP_synth_TenI"/>
</dbReference>
<dbReference type="Pfam" id="PF02581">
    <property type="entry name" value="TMP-TENI"/>
    <property type="match status" value="1"/>
</dbReference>
<dbReference type="NCBIfam" id="TIGR00693">
    <property type="entry name" value="thiE"/>
    <property type="match status" value="1"/>
</dbReference>
<feature type="binding site" evidence="10">
    <location>
        <begin position="198"/>
        <end position="199"/>
    </location>
    <ligand>
        <name>2-[(2R,5Z)-2-carboxy-4-methylthiazol-5(2H)-ylidene]ethyl phosphate</name>
        <dbReference type="ChEBI" id="CHEBI:62899"/>
    </ligand>
</feature>
<evidence type="ECO:0000256" key="4">
    <source>
        <dbReference type="ARBA" id="ARBA00022723"/>
    </source>
</evidence>
<dbReference type="UniPathway" id="UPA00060">
    <property type="reaction ID" value="UER00141"/>
</dbReference>
<evidence type="ECO:0000256" key="9">
    <source>
        <dbReference type="ARBA" id="ARBA00047883"/>
    </source>
</evidence>
<feature type="binding site" evidence="10">
    <location>
        <begin position="148"/>
        <end position="150"/>
    </location>
    <ligand>
        <name>2-[(2R,5Z)-2-carboxy-4-methylthiazol-5(2H)-ylidene]ethyl phosphate</name>
        <dbReference type="ChEBI" id="CHEBI:62899"/>
    </ligand>
</feature>
<dbReference type="GO" id="GO:0004789">
    <property type="term" value="F:thiamine-phosphate diphosphorylase activity"/>
    <property type="evidence" value="ECO:0007669"/>
    <property type="project" value="UniProtKB-UniRule"/>
</dbReference>
<dbReference type="GO" id="GO:0005737">
    <property type="term" value="C:cytoplasm"/>
    <property type="evidence" value="ECO:0007669"/>
    <property type="project" value="TreeGrafter"/>
</dbReference>
<comment type="function">
    <text evidence="1 10">Condenses 4-methyl-5-(beta-hydroxyethyl)thiazole monophosphate (THZ-P) and 2-methyl-4-amino-5-hydroxymethyl pyrimidine pyrophosphate (HMP-PP) to form thiamine monophosphate (TMP).</text>
</comment>
<evidence type="ECO:0000256" key="12">
    <source>
        <dbReference type="RuleBase" id="RU004253"/>
    </source>
</evidence>
<feature type="binding site" evidence="10">
    <location>
        <position position="84"/>
    </location>
    <ligand>
        <name>Mg(2+)</name>
        <dbReference type="ChEBI" id="CHEBI:18420"/>
    </ligand>
</feature>
<dbReference type="EC" id="2.5.1.3" evidence="10"/>
<dbReference type="HAMAP" id="MF_00097">
    <property type="entry name" value="TMP_synthase"/>
    <property type="match status" value="1"/>
</dbReference>
<feature type="binding site" evidence="10">
    <location>
        <begin position="47"/>
        <end position="51"/>
    </location>
    <ligand>
        <name>4-amino-2-methyl-5-(diphosphooxymethyl)pyrimidine</name>
        <dbReference type="ChEBI" id="CHEBI:57841"/>
    </ligand>
</feature>
<sequence length="222" mass="22572">MDAPRAYLRENPACLRLYAVTDDAWLGGRTLEACCAAAVRGGVTFLQLRDKHATSARLEARYRAIEDALACMPAASRVPFVINDDVQAALACDADGVHVGQSDTACAQARALLGPDKIVGVSAQTVEQALAAEAAGADYLGVGALIATATKPDAAIVARDELTRICAAVSIPVVGIGGLGPATLSCLQNTGVQGAAVVSAVFAADDIEAAAAALKEGVERVV</sequence>
<comment type="cofactor">
    <cofactor evidence="10">
        <name>Mg(2+)</name>
        <dbReference type="ChEBI" id="CHEBI:18420"/>
    </cofactor>
    <text evidence="10">Binds 1 Mg(2+) ion per subunit.</text>
</comment>
<proteinExistence type="inferred from homology"/>
<evidence type="ECO:0000259" key="13">
    <source>
        <dbReference type="Pfam" id="PF02581"/>
    </source>
</evidence>
<reference evidence="15" key="1">
    <citation type="submission" date="2018-05" db="EMBL/GenBank/DDBJ databases">
        <title>Genome Sequencing of selected type strains of the family Eggerthellaceae.</title>
        <authorList>
            <person name="Danylec N."/>
            <person name="Stoll D.A."/>
            <person name="Doetsch A."/>
            <person name="Huch M."/>
        </authorList>
    </citation>
    <scope>NUCLEOTIDE SEQUENCE [LARGE SCALE GENOMIC DNA]</scope>
    <source>
        <strain evidence="15">DSM 17537</strain>
    </source>
</reference>
<evidence type="ECO:0000256" key="3">
    <source>
        <dbReference type="ARBA" id="ARBA00022679"/>
    </source>
</evidence>
<feature type="binding site" evidence="10">
    <location>
        <position position="178"/>
    </location>
    <ligand>
        <name>2-[(2R,5Z)-2-carboxy-4-methylthiazol-5(2H)-ylidene]ethyl phosphate</name>
        <dbReference type="ChEBI" id="CHEBI:62899"/>
    </ligand>
</feature>
<dbReference type="GO" id="GO:0009228">
    <property type="term" value="P:thiamine biosynthetic process"/>
    <property type="evidence" value="ECO:0007669"/>
    <property type="project" value="UniProtKB-KW"/>
</dbReference>
<dbReference type="InterPro" id="IPR036206">
    <property type="entry name" value="ThiamineP_synth_sf"/>
</dbReference>
<comment type="catalytic activity">
    <reaction evidence="8 10 11">
        <text>2-(2-carboxy-4-methylthiazol-5-yl)ethyl phosphate + 4-amino-2-methyl-5-(diphosphooxymethyl)pyrimidine + 2 H(+) = thiamine phosphate + CO2 + diphosphate</text>
        <dbReference type="Rhea" id="RHEA:47848"/>
        <dbReference type="ChEBI" id="CHEBI:15378"/>
        <dbReference type="ChEBI" id="CHEBI:16526"/>
        <dbReference type="ChEBI" id="CHEBI:33019"/>
        <dbReference type="ChEBI" id="CHEBI:37575"/>
        <dbReference type="ChEBI" id="CHEBI:57841"/>
        <dbReference type="ChEBI" id="CHEBI:62890"/>
        <dbReference type="EC" id="2.5.1.3"/>
    </reaction>
</comment>
<evidence type="ECO:0000256" key="7">
    <source>
        <dbReference type="ARBA" id="ARBA00047334"/>
    </source>
</evidence>
<accession>A0A3N0AF87</accession>
<dbReference type="GO" id="GO:0009229">
    <property type="term" value="P:thiamine diphosphate biosynthetic process"/>
    <property type="evidence" value="ECO:0007669"/>
    <property type="project" value="UniProtKB-UniRule"/>
</dbReference>
<evidence type="ECO:0000256" key="1">
    <source>
        <dbReference type="ARBA" id="ARBA00003814"/>
    </source>
</evidence>
<evidence type="ECO:0000256" key="11">
    <source>
        <dbReference type="RuleBase" id="RU003826"/>
    </source>
</evidence>
<organism evidence="14 15">
    <name type="scientific">Slackia faecicanis</name>
    <dbReference type="NCBI Taxonomy" id="255723"/>
    <lineage>
        <taxon>Bacteria</taxon>
        <taxon>Bacillati</taxon>
        <taxon>Actinomycetota</taxon>
        <taxon>Coriobacteriia</taxon>
        <taxon>Eggerthellales</taxon>
        <taxon>Eggerthellaceae</taxon>
        <taxon>Slackia</taxon>
    </lineage>
</organism>
<comment type="catalytic activity">
    <reaction evidence="7 10 11">
        <text>4-methyl-5-(2-phosphooxyethyl)-thiazole + 4-amino-2-methyl-5-(diphosphooxymethyl)pyrimidine + H(+) = thiamine phosphate + diphosphate</text>
        <dbReference type="Rhea" id="RHEA:22328"/>
        <dbReference type="ChEBI" id="CHEBI:15378"/>
        <dbReference type="ChEBI" id="CHEBI:33019"/>
        <dbReference type="ChEBI" id="CHEBI:37575"/>
        <dbReference type="ChEBI" id="CHEBI:57841"/>
        <dbReference type="ChEBI" id="CHEBI:58296"/>
        <dbReference type="EC" id="2.5.1.3"/>
    </reaction>
</comment>
<evidence type="ECO:0000256" key="2">
    <source>
        <dbReference type="ARBA" id="ARBA00005165"/>
    </source>
</evidence>
<evidence type="ECO:0000313" key="14">
    <source>
        <dbReference type="EMBL" id="RNL18409.1"/>
    </source>
</evidence>
<dbReference type="Gene3D" id="3.20.20.70">
    <property type="entry name" value="Aldolase class I"/>
    <property type="match status" value="1"/>
</dbReference>
<dbReference type="GO" id="GO:0000287">
    <property type="term" value="F:magnesium ion binding"/>
    <property type="evidence" value="ECO:0007669"/>
    <property type="project" value="UniProtKB-UniRule"/>
</dbReference>
<feature type="domain" description="Thiamine phosphate synthase/TenI" evidence="13">
    <location>
        <begin position="17"/>
        <end position="201"/>
    </location>
</feature>
<gene>
    <name evidence="10 14" type="primary">thiE</name>
    <name evidence="14" type="ORF">DMP07_08380</name>
</gene>
<comment type="similarity">
    <text evidence="10 11">Belongs to the thiamine-phosphate synthase family.</text>
</comment>
<feature type="binding site" evidence="10">
    <location>
        <position position="103"/>
    </location>
    <ligand>
        <name>Mg(2+)</name>
        <dbReference type="ChEBI" id="CHEBI:18420"/>
    </ligand>
</feature>
<dbReference type="Proteomes" id="UP000267368">
    <property type="component" value="Unassembled WGS sequence"/>
</dbReference>
<keyword evidence="15" id="KW-1185">Reference proteome</keyword>
<dbReference type="AlphaFoldDB" id="A0A3N0AF87"/>
<keyword evidence="5 10" id="KW-0460">Magnesium</keyword>
<keyword evidence="3 10" id="KW-0808">Transferase</keyword>
<dbReference type="InterPro" id="IPR034291">
    <property type="entry name" value="TMP_synthase"/>
</dbReference>
<dbReference type="EMBL" id="QICB01000009">
    <property type="protein sequence ID" value="RNL18409.1"/>
    <property type="molecule type" value="Genomic_DNA"/>
</dbReference>
<name>A0A3N0AF87_9ACTN</name>
<dbReference type="PANTHER" id="PTHR20857:SF15">
    <property type="entry name" value="THIAMINE-PHOSPHATE SYNTHASE"/>
    <property type="match status" value="1"/>
</dbReference>
<dbReference type="CDD" id="cd00564">
    <property type="entry name" value="TMP_TenI"/>
    <property type="match status" value="1"/>
</dbReference>
<comment type="pathway">
    <text evidence="2 10 12">Cofactor biosynthesis; thiamine diphosphate biosynthesis; thiamine phosphate from 4-amino-2-methyl-5-diphosphomethylpyrimidine and 4-methyl-5-(2-phosphoethyl)-thiazole: step 1/1.</text>
</comment>
<dbReference type="PANTHER" id="PTHR20857">
    <property type="entry name" value="THIAMINE-PHOSPHATE PYROPHOSPHORYLASE"/>
    <property type="match status" value="1"/>
</dbReference>
<evidence type="ECO:0000256" key="6">
    <source>
        <dbReference type="ARBA" id="ARBA00022977"/>
    </source>
</evidence>
<dbReference type="OrthoDB" id="34166at2"/>
<feature type="binding site" evidence="10">
    <location>
        <position position="83"/>
    </location>
    <ligand>
        <name>4-amino-2-methyl-5-(diphosphooxymethyl)pyrimidine</name>
        <dbReference type="ChEBI" id="CHEBI:57841"/>
    </ligand>
</feature>
<comment type="caution">
    <text evidence="14">The sequence shown here is derived from an EMBL/GenBank/DDBJ whole genome shotgun (WGS) entry which is preliminary data.</text>
</comment>
<keyword evidence="6 10" id="KW-0784">Thiamine biosynthesis</keyword>
<dbReference type="SUPFAM" id="SSF51391">
    <property type="entry name" value="Thiamin phosphate synthase"/>
    <property type="match status" value="1"/>
</dbReference>